<evidence type="ECO:0000259" key="2">
    <source>
        <dbReference type="Pfam" id="PF01326"/>
    </source>
</evidence>
<dbReference type="GO" id="GO:0016301">
    <property type="term" value="F:kinase activity"/>
    <property type="evidence" value="ECO:0007669"/>
    <property type="project" value="InterPro"/>
</dbReference>
<gene>
    <name evidence="3" type="ORF">AYBTSS11_LOCUS26114</name>
</gene>
<dbReference type="InterPro" id="IPR013815">
    <property type="entry name" value="ATP_grasp_subdomain_1"/>
</dbReference>
<feature type="non-terminal residue" evidence="3">
    <location>
        <position position="164"/>
    </location>
</feature>
<sequence>MVTVKNAYDVRIVLPPAPTGSLSLDQYTAIVVGAKSCNIQLLSSRVPTWIKIPMSVALTFGAFETALLDKVNKTCELEHKIRSSKLPWPVDEGNERWSYAWQAIKKVWASKWNERAFLSCQKAKLNHENICMAVLIQEVICGDYAFVIHTKNPLSGDATEIYAE</sequence>
<dbReference type="PANTHER" id="PTHR46999:SF4">
    <property type="entry name" value="ALPHA-GLUCAN WATER DIKINASE 2"/>
    <property type="match status" value="1"/>
</dbReference>
<protein>
    <recommendedName>
        <fullName evidence="2">Pyruvate phosphate dikinase AMP/ATP-binding domain-containing protein</fullName>
    </recommendedName>
</protein>
<evidence type="ECO:0000313" key="3">
    <source>
        <dbReference type="EMBL" id="CAJ1974047.1"/>
    </source>
</evidence>
<feature type="domain" description="Pyruvate phosphate dikinase AMP/ATP-binding" evidence="2">
    <location>
        <begin position="101"/>
        <end position="162"/>
    </location>
</feature>
<dbReference type="SUPFAM" id="SSF56059">
    <property type="entry name" value="Glutathione synthetase ATP-binding domain-like"/>
    <property type="match status" value="1"/>
</dbReference>
<organism evidence="3 4">
    <name type="scientific">Sphenostylis stenocarpa</name>
    <dbReference type="NCBI Taxonomy" id="92480"/>
    <lineage>
        <taxon>Eukaryota</taxon>
        <taxon>Viridiplantae</taxon>
        <taxon>Streptophyta</taxon>
        <taxon>Embryophyta</taxon>
        <taxon>Tracheophyta</taxon>
        <taxon>Spermatophyta</taxon>
        <taxon>Magnoliopsida</taxon>
        <taxon>eudicotyledons</taxon>
        <taxon>Gunneridae</taxon>
        <taxon>Pentapetalae</taxon>
        <taxon>rosids</taxon>
        <taxon>fabids</taxon>
        <taxon>Fabales</taxon>
        <taxon>Fabaceae</taxon>
        <taxon>Papilionoideae</taxon>
        <taxon>50 kb inversion clade</taxon>
        <taxon>NPAAA clade</taxon>
        <taxon>indigoferoid/millettioid clade</taxon>
        <taxon>Phaseoleae</taxon>
        <taxon>Sphenostylis</taxon>
    </lineage>
</organism>
<dbReference type="AlphaFoldDB" id="A0AA86VMQ6"/>
<name>A0AA86VMQ6_9FABA</name>
<proteinExistence type="inferred from homology"/>
<evidence type="ECO:0000256" key="1">
    <source>
        <dbReference type="ARBA" id="ARBA00007837"/>
    </source>
</evidence>
<dbReference type="Gramene" id="rna-AYBTSS11_LOCUS26114">
    <property type="protein sequence ID" value="CAJ1974047.1"/>
    <property type="gene ID" value="gene-AYBTSS11_LOCUS26114"/>
</dbReference>
<dbReference type="Pfam" id="PF01326">
    <property type="entry name" value="PPDK_N"/>
    <property type="match status" value="1"/>
</dbReference>
<dbReference type="Proteomes" id="UP001189624">
    <property type="component" value="Chromosome 9"/>
</dbReference>
<evidence type="ECO:0000313" key="4">
    <source>
        <dbReference type="Proteomes" id="UP001189624"/>
    </source>
</evidence>
<dbReference type="Gene3D" id="3.30.1490.20">
    <property type="entry name" value="ATP-grasp fold, A domain"/>
    <property type="match status" value="1"/>
</dbReference>
<dbReference type="EMBL" id="OY731406">
    <property type="protein sequence ID" value="CAJ1974047.1"/>
    <property type="molecule type" value="Genomic_DNA"/>
</dbReference>
<reference evidence="3" key="1">
    <citation type="submission" date="2023-10" db="EMBL/GenBank/DDBJ databases">
        <authorList>
            <person name="Domelevo Entfellner J.-B."/>
        </authorList>
    </citation>
    <scope>NUCLEOTIDE SEQUENCE</scope>
</reference>
<dbReference type="InterPro" id="IPR002192">
    <property type="entry name" value="PPDK_AMP/ATP-bd"/>
</dbReference>
<dbReference type="PANTHER" id="PTHR46999">
    <property type="entry name" value="ALPHA-GLUCAN WATER DIKINASE 1, CHLOROPLASTIC-RELATED"/>
    <property type="match status" value="1"/>
</dbReference>
<comment type="similarity">
    <text evidence="1">Belongs to the PEP-utilizing enzyme family.</text>
</comment>
<dbReference type="GO" id="GO:0005524">
    <property type="term" value="F:ATP binding"/>
    <property type="evidence" value="ECO:0007669"/>
    <property type="project" value="InterPro"/>
</dbReference>
<keyword evidence="4" id="KW-1185">Reference proteome</keyword>
<accession>A0AA86VMQ6</accession>